<proteinExistence type="predicted"/>
<evidence type="ECO:0000259" key="4">
    <source>
        <dbReference type="Pfam" id="PF25954"/>
    </source>
</evidence>
<gene>
    <name evidence="5" type="ORF">H5P30_12265</name>
</gene>
<sequence>MLSPGNDDEPKELRKISGGKIPSQATMDSAVASLERARADLLSAEASVHQQEAQVQITETDLSKTIIRSPTKGVVLSRKLEPGQTVAASFTTPELFVIAEDLASMLLEVSIAEADIGFVKDGQVARFQVDAWPQRTYEATVSKVSFGSKVTDNVVTYPTELKVANADLSLRPGMTATADIDVAHHTDVFLVPVAALRFEPMEPAENGESGEEMSFLEKMIMGPSPQKHERREGYDGSDPSLLKPAIWVLRDGEPQRVVVMLGLSNGQMTEVSSADLSIGDAVIIREELAKR</sequence>
<evidence type="ECO:0000256" key="1">
    <source>
        <dbReference type="ARBA" id="ARBA00004196"/>
    </source>
</evidence>
<dbReference type="Gene3D" id="2.40.50.100">
    <property type="match status" value="1"/>
</dbReference>
<keyword evidence="2" id="KW-0175">Coiled coil</keyword>
<dbReference type="Proteomes" id="UP000525652">
    <property type="component" value="Unassembled WGS sequence"/>
</dbReference>
<accession>A0A7X1B137</accession>
<protein>
    <submittedName>
        <fullName evidence="5">Efflux RND transporter periplasmic adaptor subunit</fullName>
    </submittedName>
</protein>
<name>A0A7X1B137_9BACT</name>
<feature type="domain" description="CusB-like beta-barrel" evidence="4">
    <location>
        <begin position="107"/>
        <end position="180"/>
    </location>
</feature>
<evidence type="ECO:0000256" key="3">
    <source>
        <dbReference type="SAM" id="MobiDB-lite"/>
    </source>
</evidence>
<evidence type="ECO:0000313" key="6">
    <source>
        <dbReference type="Proteomes" id="UP000525652"/>
    </source>
</evidence>
<dbReference type="EMBL" id="JACHVA010000101">
    <property type="protein sequence ID" value="MBC2602550.1"/>
    <property type="molecule type" value="Genomic_DNA"/>
</dbReference>
<dbReference type="InterPro" id="IPR058792">
    <property type="entry name" value="Beta-barrel_RND_2"/>
</dbReference>
<comment type="caution">
    <text evidence="5">The sequence shown here is derived from an EMBL/GenBank/DDBJ whole genome shotgun (WGS) entry which is preliminary data.</text>
</comment>
<dbReference type="PANTHER" id="PTHR32347">
    <property type="entry name" value="EFFLUX SYSTEM COMPONENT YKNX-RELATED"/>
    <property type="match status" value="1"/>
</dbReference>
<feature type="compositionally biased region" description="Acidic residues" evidence="3">
    <location>
        <begin position="1"/>
        <end position="10"/>
    </location>
</feature>
<evidence type="ECO:0000256" key="2">
    <source>
        <dbReference type="ARBA" id="ARBA00023054"/>
    </source>
</evidence>
<comment type="subcellular location">
    <subcellularLocation>
        <location evidence="1">Cell envelope</location>
    </subcellularLocation>
</comment>
<feature type="region of interest" description="Disordered" evidence="3">
    <location>
        <begin position="1"/>
        <end position="21"/>
    </location>
</feature>
<dbReference type="GO" id="GO:0030313">
    <property type="term" value="C:cell envelope"/>
    <property type="evidence" value="ECO:0007669"/>
    <property type="project" value="UniProtKB-SubCell"/>
</dbReference>
<dbReference type="RefSeq" id="WP_185693219.1">
    <property type="nucleotide sequence ID" value="NZ_JACHVA010000101.1"/>
</dbReference>
<evidence type="ECO:0000313" key="5">
    <source>
        <dbReference type="EMBL" id="MBC2602550.1"/>
    </source>
</evidence>
<organism evidence="5 6">
    <name type="scientific">Puniceicoccus vermicola</name>
    <dbReference type="NCBI Taxonomy" id="388746"/>
    <lineage>
        <taxon>Bacteria</taxon>
        <taxon>Pseudomonadati</taxon>
        <taxon>Verrucomicrobiota</taxon>
        <taxon>Opitutia</taxon>
        <taxon>Puniceicoccales</taxon>
        <taxon>Puniceicoccaceae</taxon>
        <taxon>Puniceicoccus</taxon>
    </lineage>
</organism>
<dbReference type="PANTHER" id="PTHR32347:SF14">
    <property type="entry name" value="EFFLUX SYSTEM COMPONENT YKNX-RELATED"/>
    <property type="match status" value="1"/>
</dbReference>
<reference evidence="5 6" key="1">
    <citation type="submission" date="2020-07" db="EMBL/GenBank/DDBJ databases">
        <authorList>
            <person name="Feng X."/>
        </authorList>
    </citation>
    <scope>NUCLEOTIDE SEQUENCE [LARGE SCALE GENOMIC DNA]</scope>
    <source>
        <strain evidence="5 6">JCM14086</strain>
    </source>
</reference>
<dbReference type="Gene3D" id="2.40.30.170">
    <property type="match status" value="1"/>
</dbReference>
<dbReference type="Pfam" id="PF25954">
    <property type="entry name" value="Beta-barrel_RND_2"/>
    <property type="match status" value="1"/>
</dbReference>
<keyword evidence="6" id="KW-1185">Reference proteome</keyword>
<dbReference type="InterPro" id="IPR050465">
    <property type="entry name" value="UPF0194_transport"/>
</dbReference>
<dbReference type="SUPFAM" id="SSF111369">
    <property type="entry name" value="HlyD-like secretion proteins"/>
    <property type="match status" value="1"/>
</dbReference>
<dbReference type="AlphaFoldDB" id="A0A7X1B137"/>